<protein>
    <submittedName>
        <fullName evidence="3">Uncharacterized protein</fullName>
    </submittedName>
</protein>
<evidence type="ECO:0000256" key="1">
    <source>
        <dbReference type="SAM" id="MobiDB-lite"/>
    </source>
</evidence>
<evidence type="ECO:0000313" key="3">
    <source>
        <dbReference type="EMBL" id="KAK2159848.1"/>
    </source>
</evidence>
<dbReference type="AlphaFoldDB" id="A0AAD9N8Z7"/>
<dbReference type="Proteomes" id="UP001208570">
    <property type="component" value="Unassembled WGS sequence"/>
</dbReference>
<accession>A0AAD9N8Z7</accession>
<keyword evidence="4" id="KW-1185">Reference proteome</keyword>
<feature type="transmembrane region" description="Helical" evidence="2">
    <location>
        <begin position="124"/>
        <end position="149"/>
    </location>
</feature>
<keyword evidence="2" id="KW-0472">Membrane</keyword>
<keyword evidence="2" id="KW-0812">Transmembrane</keyword>
<proteinExistence type="predicted"/>
<reference evidence="3" key="1">
    <citation type="journal article" date="2023" name="Mol. Biol. Evol.">
        <title>Third-Generation Sequencing Reveals the Adaptive Role of the Epigenome in Three Deep-Sea Polychaetes.</title>
        <authorList>
            <person name="Perez M."/>
            <person name="Aroh O."/>
            <person name="Sun Y."/>
            <person name="Lan Y."/>
            <person name="Juniper S.K."/>
            <person name="Young C.R."/>
            <person name="Angers B."/>
            <person name="Qian P.Y."/>
        </authorList>
    </citation>
    <scope>NUCLEOTIDE SEQUENCE</scope>
    <source>
        <strain evidence="3">P08H-3</strain>
    </source>
</reference>
<keyword evidence="2" id="KW-1133">Transmembrane helix</keyword>
<gene>
    <name evidence="3" type="ORF">LSH36_145g07034</name>
</gene>
<comment type="caution">
    <text evidence="3">The sequence shown here is derived from an EMBL/GenBank/DDBJ whole genome shotgun (WGS) entry which is preliminary data.</text>
</comment>
<feature type="transmembrane region" description="Helical" evidence="2">
    <location>
        <begin position="79"/>
        <end position="104"/>
    </location>
</feature>
<evidence type="ECO:0000313" key="4">
    <source>
        <dbReference type="Proteomes" id="UP001208570"/>
    </source>
</evidence>
<organism evidence="3 4">
    <name type="scientific">Paralvinella palmiformis</name>
    <dbReference type="NCBI Taxonomy" id="53620"/>
    <lineage>
        <taxon>Eukaryota</taxon>
        <taxon>Metazoa</taxon>
        <taxon>Spiralia</taxon>
        <taxon>Lophotrochozoa</taxon>
        <taxon>Annelida</taxon>
        <taxon>Polychaeta</taxon>
        <taxon>Sedentaria</taxon>
        <taxon>Canalipalpata</taxon>
        <taxon>Terebellida</taxon>
        <taxon>Terebelliformia</taxon>
        <taxon>Alvinellidae</taxon>
        <taxon>Paralvinella</taxon>
    </lineage>
</organism>
<feature type="region of interest" description="Disordered" evidence="1">
    <location>
        <begin position="1"/>
        <end position="43"/>
    </location>
</feature>
<feature type="compositionally biased region" description="Basic and acidic residues" evidence="1">
    <location>
        <begin position="24"/>
        <end position="36"/>
    </location>
</feature>
<dbReference type="EMBL" id="JAODUP010000145">
    <property type="protein sequence ID" value="KAK2159848.1"/>
    <property type="molecule type" value="Genomic_DNA"/>
</dbReference>
<evidence type="ECO:0000256" key="2">
    <source>
        <dbReference type="SAM" id="Phobius"/>
    </source>
</evidence>
<name>A0AAD9N8Z7_9ANNE</name>
<feature type="non-terminal residue" evidence="3">
    <location>
        <position position="156"/>
    </location>
</feature>
<sequence length="156" mass="17177">MAQHQRPTSFMEIDPGDTDLTNGSRDHDDSGVRSADESGQTTSRFRLTVNVPSKVEQQLPEYQEKRELSTSKLAVTAKWLVSGATLLMFLACLVFSKLSVIYMTGISVNVSRHQDEGPSAADGGAYSVFLMLLLTIMIPHVMTLIRCLFCGGFRSD</sequence>